<evidence type="ECO:0000313" key="15">
    <source>
        <dbReference type="Proteomes" id="UP000188268"/>
    </source>
</evidence>
<proteinExistence type="inferred from homology"/>
<dbReference type="SUPFAM" id="SSF53448">
    <property type="entry name" value="Nucleotide-diphospho-sugar transferases"/>
    <property type="match status" value="1"/>
</dbReference>
<comment type="function">
    <text evidence="12">Involved in the synthesis of glucuronoxylan hemicellulose in secondary cell walls.</text>
</comment>
<dbReference type="AlphaFoldDB" id="A0A1R3GEV2"/>
<dbReference type="GO" id="GO:0042285">
    <property type="term" value="F:xylosyltransferase activity"/>
    <property type="evidence" value="ECO:0007669"/>
    <property type="project" value="TreeGrafter"/>
</dbReference>
<dbReference type="GO" id="GO:0010417">
    <property type="term" value="P:glucuronoxylan biosynthetic process"/>
    <property type="evidence" value="ECO:0007669"/>
    <property type="project" value="TreeGrafter"/>
</dbReference>
<keyword evidence="8 12" id="KW-0333">Golgi apparatus</keyword>
<keyword evidence="7 12" id="KW-1133">Transmembrane helix</keyword>
<evidence type="ECO:0000256" key="5">
    <source>
        <dbReference type="ARBA" id="ARBA00022692"/>
    </source>
</evidence>
<evidence type="ECO:0000256" key="6">
    <source>
        <dbReference type="ARBA" id="ARBA00022968"/>
    </source>
</evidence>
<comment type="caution">
    <text evidence="14">The sequence shown here is derived from an EMBL/GenBank/DDBJ whole genome shotgun (WGS) entry which is preliminary data.</text>
</comment>
<feature type="region of interest" description="Disordered" evidence="13">
    <location>
        <begin position="463"/>
        <end position="504"/>
    </location>
</feature>
<keyword evidence="3" id="KW-0328">Glycosyltransferase</keyword>
<dbReference type="OMA" id="LIGWHIF"/>
<protein>
    <recommendedName>
        <fullName evidence="12">Glycosyltransferases</fullName>
        <ecNumber evidence="12">2.4.-.-</ecNumber>
    </recommendedName>
</protein>
<dbReference type="GO" id="GO:0009834">
    <property type="term" value="P:plant-type secondary cell wall biogenesis"/>
    <property type="evidence" value="ECO:0007669"/>
    <property type="project" value="TreeGrafter"/>
</dbReference>
<gene>
    <name evidence="14" type="ORF">CCACVL1_26419</name>
</gene>
<evidence type="ECO:0000256" key="2">
    <source>
        <dbReference type="ARBA" id="ARBA00007706"/>
    </source>
</evidence>
<dbReference type="FunFam" id="3.90.550.10:FF:000096">
    <property type="entry name" value="Glycosyltransferases"/>
    <property type="match status" value="1"/>
</dbReference>
<keyword evidence="5 12" id="KW-0812">Transmembrane</keyword>
<feature type="transmembrane region" description="Helical" evidence="12">
    <location>
        <begin position="37"/>
        <end position="56"/>
    </location>
</feature>
<comment type="subcellular location">
    <subcellularLocation>
        <location evidence="1 12">Golgi apparatus membrane</location>
        <topology evidence="1 12">Single-pass type II membrane protein</topology>
    </subcellularLocation>
</comment>
<organism evidence="14 15">
    <name type="scientific">Corchorus capsularis</name>
    <name type="common">Jute</name>
    <dbReference type="NCBI Taxonomy" id="210143"/>
    <lineage>
        <taxon>Eukaryota</taxon>
        <taxon>Viridiplantae</taxon>
        <taxon>Streptophyta</taxon>
        <taxon>Embryophyta</taxon>
        <taxon>Tracheophyta</taxon>
        <taxon>Spermatophyta</taxon>
        <taxon>Magnoliopsida</taxon>
        <taxon>eudicotyledons</taxon>
        <taxon>Gunneridae</taxon>
        <taxon>Pentapetalae</taxon>
        <taxon>rosids</taxon>
        <taxon>malvids</taxon>
        <taxon>Malvales</taxon>
        <taxon>Malvaceae</taxon>
        <taxon>Grewioideae</taxon>
        <taxon>Apeibeae</taxon>
        <taxon>Corchorus</taxon>
    </lineage>
</organism>
<evidence type="ECO:0000256" key="11">
    <source>
        <dbReference type="ARBA" id="ARBA00023316"/>
    </source>
</evidence>
<keyword evidence="9 12" id="KW-0472">Membrane</keyword>
<evidence type="ECO:0000256" key="12">
    <source>
        <dbReference type="RuleBase" id="RU363127"/>
    </source>
</evidence>
<evidence type="ECO:0000256" key="7">
    <source>
        <dbReference type="ARBA" id="ARBA00022989"/>
    </source>
</evidence>
<evidence type="ECO:0000256" key="13">
    <source>
        <dbReference type="SAM" id="MobiDB-lite"/>
    </source>
</evidence>
<dbReference type="Gramene" id="OMO56615">
    <property type="protein sequence ID" value="OMO56615"/>
    <property type="gene ID" value="CCACVL1_26419"/>
</dbReference>
<dbReference type="GO" id="GO:0015018">
    <property type="term" value="F:galactosylgalactosylxylosylprotein 3-beta-glucuronosyltransferase activity"/>
    <property type="evidence" value="ECO:0007669"/>
    <property type="project" value="InterPro"/>
</dbReference>
<dbReference type="PANTHER" id="PTHR10896:SF17">
    <property type="entry name" value="BETA-1,4-XYLOSYLTRANSFERASE IRX14H-RELATED"/>
    <property type="match status" value="1"/>
</dbReference>
<dbReference type="Proteomes" id="UP000188268">
    <property type="component" value="Unassembled WGS sequence"/>
</dbReference>
<evidence type="ECO:0000313" key="14">
    <source>
        <dbReference type="EMBL" id="OMO56615.1"/>
    </source>
</evidence>
<sequence length="504" mass="57035">MKLSALQQSYLNRRSNSFRSSGPLDSSSDSAIKSPAAIFWLILHGLCCLISLVLGFRFSRLVFFFLFSTSSTNFYTSPFRSTAELAKTLDVQSVLSTNAVPNLDLPLLNKTVTNSRVVVGRHGIRIRPWPHPNPVEVMKAHQIIERVQKEQRLQFGVKDPRPIIVVTPTYVRTFQALHLTGLMHSLMLVPYDLVWIVVEAGGVSNETASLLAKSGLKTVHVGFNQRMPNSWDERNKLESRMRLHALRIIREKKLDGIVMFGDDSNMHSMELFDEIQNVKWFGAVSVGILANSVNTDETLTDQKKEEEENPRMPVQGPACNASNMLAGWHTFNTLPFAGKSAVYIDDRATVLPRKLEWSGFVLNSRLLWKDGDKPQWIKDIDMLEGDIESPLGLVKDPTVVEPLGSCGRQVLLWWLRVEARADSKFPPRWIIDPPLDITVPSKHTPWPDAPPELPAHEKPVNVMGIQEPVVKHTTKTRTPRKRRSKRKHETRTDTQASTRHSEQN</sequence>
<evidence type="ECO:0000256" key="1">
    <source>
        <dbReference type="ARBA" id="ARBA00004323"/>
    </source>
</evidence>
<evidence type="ECO:0000256" key="3">
    <source>
        <dbReference type="ARBA" id="ARBA00022676"/>
    </source>
</evidence>
<dbReference type="GO" id="GO:0071555">
    <property type="term" value="P:cell wall organization"/>
    <property type="evidence" value="ECO:0007669"/>
    <property type="project" value="UniProtKB-KW"/>
</dbReference>
<feature type="compositionally biased region" description="Basic residues" evidence="13">
    <location>
        <begin position="472"/>
        <end position="489"/>
    </location>
</feature>
<dbReference type="InterPro" id="IPR005027">
    <property type="entry name" value="Glyco_trans_43"/>
</dbReference>
<keyword evidence="10" id="KW-0325">Glycoprotein</keyword>
<keyword evidence="6 12" id="KW-0735">Signal-anchor</keyword>
<name>A0A1R3GEV2_COCAP</name>
<dbReference type="EMBL" id="AWWV01014477">
    <property type="protein sequence ID" value="OMO56615.1"/>
    <property type="molecule type" value="Genomic_DNA"/>
</dbReference>
<dbReference type="EC" id="2.4.-.-" evidence="12"/>
<dbReference type="STRING" id="210143.A0A1R3GEV2"/>
<reference evidence="14 15" key="1">
    <citation type="submission" date="2013-09" db="EMBL/GenBank/DDBJ databases">
        <title>Corchorus capsularis genome sequencing.</title>
        <authorList>
            <person name="Alam M."/>
            <person name="Haque M.S."/>
            <person name="Islam M.S."/>
            <person name="Emdad E.M."/>
            <person name="Islam M.M."/>
            <person name="Ahmed B."/>
            <person name="Halim A."/>
            <person name="Hossen Q.M.M."/>
            <person name="Hossain M.Z."/>
            <person name="Ahmed R."/>
            <person name="Khan M.M."/>
            <person name="Islam R."/>
            <person name="Rashid M.M."/>
            <person name="Khan S.A."/>
            <person name="Rahman M.S."/>
            <person name="Alam M."/>
        </authorList>
    </citation>
    <scope>NUCLEOTIDE SEQUENCE [LARGE SCALE GENOMIC DNA]</scope>
    <source>
        <strain evidence="15">cv. CVL-1</strain>
        <tissue evidence="14">Whole seedling</tissue>
    </source>
</reference>
<dbReference type="OrthoDB" id="675023at2759"/>
<accession>A0A1R3GEV2</accession>
<dbReference type="Gene3D" id="3.90.550.10">
    <property type="entry name" value="Spore Coat Polysaccharide Biosynthesis Protein SpsA, Chain A"/>
    <property type="match status" value="1"/>
</dbReference>
<keyword evidence="15" id="KW-1185">Reference proteome</keyword>
<dbReference type="InterPro" id="IPR029044">
    <property type="entry name" value="Nucleotide-diphossugar_trans"/>
</dbReference>
<evidence type="ECO:0000256" key="9">
    <source>
        <dbReference type="ARBA" id="ARBA00023136"/>
    </source>
</evidence>
<evidence type="ECO:0000256" key="8">
    <source>
        <dbReference type="ARBA" id="ARBA00023034"/>
    </source>
</evidence>
<dbReference type="Pfam" id="PF03360">
    <property type="entry name" value="Glyco_transf_43"/>
    <property type="match status" value="1"/>
</dbReference>
<comment type="similarity">
    <text evidence="2 12">Belongs to the glycosyltransferase 43 family.</text>
</comment>
<dbReference type="GO" id="GO:0000139">
    <property type="term" value="C:Golgi membrane"/>
    <property type="evidence" value="ECO:0007669"/>
    <property type="project" value="UniProtKB-SubCell"/>
</dbReference>
<keyword evidence="11 12" id="KW-0961">Cell wall biogenesis/degradation</keyword>
<keyword evidence="4 12" id="KW-0808">Transferase</keyword>
<evidence type="ECO:0000256" key="10">
    <source>
        <dbReference type="ARBA" id="ARBA00023180"/>
    </source>
</evidence>
<evidence type="ECO:0000256" key="4">
    <source>
        <dbReference type="ARBA" id="ARBA00022679"/>
    </source>
</evidence>
<dbReference type="PANTHER" id="PTHR10896">
    <property type="entry name" value="GALACTOSYLGALACTOSYLXYLOSYLPROTEIN 3-BETA-GLUCURONOSYLTRANSFERASE BETA-1,3-GLUCURONYLTRANSFERASE"/>
    <property type="match status" value="1"/>
</dbReference>